<dbReference type="Proteomes" id="UP000813385">
    <property type="component" value="Unassembled WGS sequence"/>
</dbReference>
<dbReference type="EMBL" id="JAGPXD010000001">
    <property type="protein sequence ID" value="KAH7376096.1"/>
    <property type="molecule type" value="Genomic_DNA"/>
</dbReference>
<dbReference type="PANTHER" id="PTHR21049:SF0">
    <property type="entry name" value="DOLICHYL-DIPHOSPHOOLIGOSACCHARIDE--PROTEIN GLYCOSYLTRANSFERASE SUBUNIT 1"/>
    <property type="match status" value="1"/>
</dbReference>
<keyword evidence="6 10" id="KW-0732">Signal</keyword>
<dbReference type="Pfam" id="PF04597">
    <property type="entry name" value="Ribophorin_I"/>
    <property type="match status" value="1"/>
</dbReference>
<evidence type="ECO:0000256" key="6">
    <source>
        <dbReference type="ARBA" id="ARBA00022729"/>
    </source>
</evidence>
<evidence type="ECO:0000256" key="5">
    <source>
        <dbReference type="ARBA" id="ARBA00022692"/>
    </source>
</evidence>
<dbReference type="GO" id="GO:0008250">
    <property type="term" value="C:oligosaccharyltransferase complex"/>
    <property type="evidence" value="ECO:0007669"/>
    <property type="project" value="UniProtKB-UniRule"/>
</dbReference>
<keyword evidence="5 10" id="KW-0812">Transmembrane</keyword>
<comment type="similarity">
    <text evidence="4 10">Belongs to the OST1 family.</text>
</comment>
<feature type="signal peptide" evidence="10">
    <location>
        <begin position="1"/>
        <end position="19"/>
    </location>
</feature>
<evidence type="ECO:0000256" key="3">
    <source>
        <dbReference type="ARBA" id="ARBA00004922"/>
    </source>
</evidence>
<organism evidence="11 12">
    <name type="scientific">Plectosphaerella cucumerina</name>
    <dbReference type="NCBI Taxonomy" id="40658"/>
    <lineage>
        <taxon>Eukaryota</taxon>
        <taxon>Fungi</taxon>
        <taxon>Dikarya</taxon>
        <taxon>Ascomycota</taxon>
        <taxon>Pezizomycotina</taxon>
        <taxon>Sordariomycetes</taxon>
        <taxon>Hypocreomycetidae</taxon>
        <taxon>Glomerellales</taxon>
        <taxon>Plectosphaerellaceae</taxon>
        <taxon>Plectosphaerella</taxon>
    </lineage>
</organism>
<dbReference type="AlphaFoldDB" id="A0A8K0X8N1"/>
<dbReference type="InterPro" id="IPR007676">
    <property type="entry name" value="Ribophorin_I"/>
</dbReference>
<dbReference type="PANTHER" id="PTHR21049">
    <property type="entry name" value="RIBOPHORIN I"/>
    <property type="match status" value="1"/>
</dbReference>
<protein>
    <recommendedName>
        <fullName evidence="10">Dolichyl-diphosphooligosaccharide--protein glycosyltransferase subunit 1</fullName>
    </recommendedName>
</protein>
<reference evidence="11" key="1">
    <citation type="journal article" date="2021" name="Nat. Commun.">
        <title>Genetic determinants of endophytism in the Arabidopsis root mycobiome.</title>
        <authorList>
            <person name="Mesny F."/>
            <person name="Miyauchi S."/>
            <person name="Thiergart T."/>
            <person name="Pickel B."/>
            <person name="Atanasova L."/>
            <person name="Karlsson M."/>
            <person name="Huettel B."/>
            <person name="Barry K.W."/>
            <person name="Haridas S."/>
            <person name="Chen C."/>
            <person name="Bauer D."/>
            <person name="Andreopoulos W."/>
            <person name="Pangilinan J."/>
            <person name="LaButti K."/>
            <person name="Riley R."/>
            <person name="Lipzen A."/>
            <person name="Clum A."/>
            <person name="Drula E."/>
            <person name="Henrissat B."/>
            <person name="Kohler A."/>
            <person name="Grigoriev I.V."/>
            <person name="Martin F.M."/>
            <person name="Hacquard S."/>
        </authorList>
    </citation>
    <scope>NUCLEOTIDE SEQUENCE</scope>
    <source>
        <strain evidence="11">MPI-CAGE-AT-0016</strain>
    </source>
</reference>
<evidence type="ECO:0000256" key="10">
    <source>
        <dbReference type="RuleBase" id="RU361143"/>
    </source>
</evidence>
<evidence type="ECO:0000256" key="9">
    <source>
        <dbReference type="ARBA" id="ARBA00023136"/>
    </source>
</evidence>
<dbReference type="UniPathway" id="UPA00378"/>
<evidence type="ECO:0000313" key="12">
    <source>
        <dbReference type="Proteomes" id="UP000813385"/>
    </source>
</evidence>
<comment type="caution">
    <text evidence="11">The sequence shown here is derived from an EMBL/GenBank/DDBJ whole genome shotgun (WGS) entry which is preliminary data.</text>
</comment>
<name>A0A8K0X8N1_9PEZI</name>
<evidence type="ECO:0000256" key="7">
    <source>
        <dbReference type="ARBA" id="ARBA00022824"/>
    </source>
</evidence>
<evidence type="ECO:0000313" key="11">
    <source>
        <dbReference type="EMBL" id="KAH7376096.1"/>
    </source>
</evidence>
<evidence type="ECO:0000256" key="1">
    <source>
        <dbReference type="ARBA" id="ARBA00002791"/>
    </source>
</evidence>
<keyword evidence="12" id="KW-1185">Reference proteome</keyword>
<dbReference type="OrthoDB" id="310030at2759"/>
<evidence type="ECO:0000256" key="4">
    <source>
        <dbReference type="ARBA" id="ARBA00008905"/>
    </source>
</evidence>
<feature type="transmembrane region" description="Helical" evidence="10">
    <location>
        <begin position="465"/>
        <end position="482"/>
    </location>
</feature>
<dbReference type="GO" id="GO:0018279">
    <property type="term" value="P:protein N-linked glycosylation via asparagine"/>
    <property type="evidence" value="ECO:0007669"/>
    <property type="project" value="TreeGrafter"/>
</dbReference>
<comment type="function">
    <text evidence="1 10">Subunit of the oligosaccharyl transferase (OST) complex that catalyzes the initial transfer of a defined glycan (Glc(3)Man(9)GlcNAc(2) in eukaryotes) from the lipid carrier dolichol-pyrophosphate to an asparagine residue within an Asn-X-Ser/Thr consensus motif in nascent polypeptide chains, the first step in protein N-glycosylation. N-glycosylation occurs cotranslationally and the complex associates with the Sec61 complex at the channel-forming translocon complex that mediates protein translocation across the endoplasmic reticulum (ER). All subunits are required for a maximal enzyme activity.</text>
</comment>
<keyword evidence="7 10" id="KW-0256">Endoplasmic reticulum</keyword>
<comment type="subunit">
    <text evidence="10">Component of the oligosaccharyltransferase (OST) complex.</text>
</comment>
<evidence type="ECO:0000256" key="2">
    <source>
        <dbReference type="ARBA" id="ARBA00004115"/>
    </source>
</evidence>
<evidence type="ECO:0000256" key="8">
    <source>
        <dbReference type="ARBA" id="ARBA00022989"/>
    </source>
</evidence>
<comment type="pathway">
    <text evidence="3 10">Protein modification; protein glycosylation.</text>
</comment>
<proteinExistence type="inferred from homology"/>
<sequence length="492" mass="54734">MRASTIAAGLLSLLSTVVASSSSDASSSKGDLPTTFKPPQVFKNANLVHIISLEKNFVKEQVNVLIENIDKSPQDEYYVPFTADQLSRIGGFEVRDRKDAEAGLFVAEVVEVDPLSDIQYYRIRLPTPLKTGGQQTLGISYYVLKAYTPLPASIAQDEAQFLVHDFSVYVPSVYTTTKQKTEVKAPSSSIPNYTKIVDGADGKEFPEKQGSKLTYGPFGEKPAGSSSPASIRFEFTKPVLHVSELERDIEVSHWGGNVAFEERYTLFNRGANLSSLFSRVKWAQSQYFNPNTYALKELRFPLRAGSVSPYYTDTIGNVSTSRYRSSSREALLEAKPRYPIFGGWKYPFTIGWNSDAKNFVRTVATGKYVVKVPFIEGPKQAEGVEYGQVTVRILLPEGAENVKLFTDVPTSSLTESKVDVHQTYLDTVGRTSVTFKARNLVDDFRDREITISYDYSVAAALRKPLVIFSSMLVVFTAAWVVGRIEFGFSRTK</sequence>
<keyword evidence="9 10" id="KW-0472">Membrane</keyword>
<feature type="chain" id="PRO_5035487083" description="Dolichyl-diphosphooligosaccharide--protein glycosyltransferase subunit 1" evidence="10">
    <location>
        <begin position="20"/>
        <end position="492"/>
    </location>
</feature>
<gene>
    <name evidence="11" type="ORF">B0T11DRAFT_324039</name>
</gene>
<accession>A0A8K0X8N1</accession>
<keyword evidence="8 10" id="KW-1133">Transmembrane helix</keyword>
<comment type="subcellular location">
    <subcellularLocation>
        <location evidence="2 10">Endoplasmic reticulum membrane</location>
        <topology evidence="2 10">Single-pass type I membrane protein</topology>
    </subcellularLocation>
</comment>